<accession>A0A6J5N0M5</accession>
<evidence type="ECO:0000313" key="3">
    <source>
        <dbReference type="EMBL" id="CAB4151661.1"/>
    </source>
</evidence>
<proteinExistence type="predicted"/>
<protein>
    <submittedName>
        <fullName evidence="3">Uncharacterized protein</fullName>
    </submittedName>
</protein>
<evidence type="ECO:0000313" key="2">
    <source>
        <dbReference type="EMBL" id="CAB4136770.1"/>
    </source>
</evidence>
<dbReference type="EMBL" id="LR796565">
    <property type="protein sequence ID" value="CAB4151661.1"/>
    <property type="molecule type" value="Genomic_DNA"/>
</dbReference>
<feature type="region of interest" description="Disordered" evidence="1">
    <location>
        <begin position="1"/>
        <end position="31"/>
    </location>
</feature>
<dbReference type="InterPro" id="IPR010373">
    <property type="entry name" value="DUF968"/>
</dbReference>
<evidence type="ECO:0000256" key="1">
    <source>
        <dbReference type="SAM" id="MobiDB-lite"/>
    </source>
</evidence>
<dbReference type="EMBL" id="LR796793">
    <property type="protein sequence ID" value="CAB4166589.1"/>
    <property type="molecule type" value="Genomic_DNA"/>
</dbReference>
<evidence type="ECO:0000313" key="4">
    <source>
        <dbReference type="EMBL" id="CAB4166589.1"/>
    </source>
</evidence>
<dbReference type="Pfam" id="PF06147">
    <property type="entry name" value="DUF968"/>
    <property type="match status" value="1"/>
</dbReference>
<gene>
    <name evidence="2" type="ORF">UFOVP305_18</name>
    <name evidence="3" type="ORF">UFOVP593_27</name>
    <name evidence="4" type="ORF">UFOVP842_37</name>
</gene>
<sequence>MLRRKPLKRKASLKARKPIPKKNKKRSEANYARAYGSKTRVAFVKTLACVVCGTAPSDNAHIHGAKSGMARKGPYTDIIPLCRKCHTLYDEYKIKLDPAGLRLVADALSIYTLWTLPRSGEDA</sequence>
<reference evidence="3" key="1">
    <citation type="submission" date="2020-04" db="EMBL/GenBank/DDBJ databases">
        <authorList>
            <person name="Chiriac C."/>
            <person name="Salcher M."/>
            <person name="Ghai R."/>
            <person name="Kavagutti S V."/>
        </authorList>
    </citation>
    <scope>NUCLEOTIDE SEQUENCE</scope>
</reference>
<organism evidence="3">
    <name type="scientific">uncultured Caudovirales phage</name>
    <dbReference type="NCBI Taxonomy" id="2100421"/>
    <lineage>
        <taxon>Viruses</taxon>
        <taxon>Duplodnaviria</taxon>
        <taxon>Heunggongvirae</taxon>
        <taxon>Uroviricota</taxon>
        <taxon>Caudoviricetes</taxon>
        <taxon>Peduoviridae</taxon>
        <taxon>Maltschvirus</taxon>
        <taxon>Maltschvirus maltsch</taxon>
    </lineage>
</organism>
<dbReference type="Gene3D" id="3.30.40.190">
    <property type="match status" value="1"/>
</dbReference>
<dbReference type="EMBL" id="LR796324">
    <property type="protein sequence ID" value="CAB4136770.1"/>
    <property type="molecule type" value="Genomic_DNA"/>
</dbReference>
<feature type="compositionally biased region" description="Basic residues" evidence="1">
    <location>
        <begin position="1"/>
        <end position="25"/>
    </location>
</feature>
<name>A0A6J5N0M5_9CAUD</name>